<dbReference type="InterPro" id="IPR010230">
    <property type="entry name" value="FeS-cluster_ATPase_SufC"/>
</dbReference>
<evidence type="ECO:0000313" key="4">
    <source>
        <dbReference type="EMBL" id="CDJ39156.1"/>
    </source>
</evidence>
<sequence>MRREISEGSSFAAVAAAAAAWDPKKDFLLEIENLSCVSEEDNKEILKGVNLKIKAKEIHAIMGRNGSGKSTLSKVLAGSPSYRVTSGHVAFKGVDLLQLGVDQRALLGLFLAFQYPLEVPMVSCFQVLKTALQQRAAAAAAAAAAAGEAPAQQADDDHELQRRLEQLAQANPKP</sequence>
<dbReference type="Pfam" id="PF00005">
    <property type="entry name" value="ABC_tran"/>
    <property type="match status" value="1"/>
</dbReference>
<dbReference type="EMBL" id="HG674192">
    <property type="protein sequence ID" value="CDJ39156.1"/>
    <property type="molecule type" value="Genomic_DNA"/>
</dbReference>
<organism evidence="4 5">
    <name type="scientific">Eimeria tenella</name>
    <name type="common">Coccidian parasite</name>
    <dbReference type="NCBI Taxonomy" id="5802"/>
    <lineage>
        <taxon>Eukaryota</taxon>
        <taxon>Sar</taxon>
        <taxon>Alveolata</taxon>
        <taxon>Apicomplexa</taxon>
        <taxon>Conoidasida</taxon>
        <taxon>Coccidia</taxon>
        <taxon>Eucoccidiorida</taxon>
        <taxon>Eimeriorina</taxon>
        <taxon>Eimeriidae</taxon>
        <taxon>Eimeria</taxon>
    </lineage>
</organism>
<dbReference type="PANTHER" id="PTHR43204">
    <property type="entry name" value="ABC TRANSPORTER I FAMILY MEMBER 6, CHLOROPLASTIC"/>
    <property type="match status" value="1"/>
</dbReference>
<dbReference type="SUPFAM" id="SSF52540">
    <property type="entry name" value="P-loop containing nucleoside triphosphate hydrolases"/>
    <property type="match status" value="1"/>
</dbReference>
<dbReference type="InterPro" id="IPR003439">
    <property type="entry name" value="ABC_transporter-like_ATP-bd"/>
</dbReference>
<dbReference type="GeneID" id="25257352"/>
<dbReference type="VEuPathDB" id="ToxoDB:ETH2_1313300"/>
<evidence type="ECO:0000256" key="1">
    <source>
        <dbReference type="ARBA" id="ARBA00022741"/>
    </source>
</evidence>
<keyword evidence="2" id="KW-0067">ATP-binding</keyword>
<dbReference type="PANTHER" id="PTHR43204:SF1">
    <property type="entry name" value="ABC TRANSPORTER I FAMILY MEMBER 6, CHLOROPLASTIC"/>
    <property type="match status" value="1"/>
</dbReference>
<dbReference type="RefSeq" id="XP_013229911.1">
    <property type="nucleotide sequence ID" value="XM_013374457.1"/>
</dbReference>
<dbReference type="GO" id="GO:0016887">
    <property type="term" value="F:ATP hydrolysis activity"/>
    <property type="evidence" value="ECO:0007669"/>
    <property type="project" value="InterPro"/>
</dbReference>
<evidence type="ECO:0000313" key="5">
    <source>
        <dbReference type="Proteomes" id="UP000030747"/>
    </source>
</evidence>
<name>U6KME0_EIMTE</name>
<keyword evidence="5" id="KW-1185">Reference proteome</keyword>
<dbReference type="OrthoDB" id="6500128at2759"/>
<dbReference type="VEuPathDB" id="ToxoDB:ETH_00041560"/>
<accession>U6KME0</accession>
<feature type="domain" description="ABC transporter" evidence="3">
    <location>
        <begin position="46"/>
        <end position="138"/>
    </location>
</feature>
<dbReference type="Gene3D" id="3.40.50.300">
    <property type="entry name" value="P-loop containing nucleotide triphosphate hydrolases"/>
    <property type="match status" value="1"/>
</dbReference>
<keyword evidence="1" id="KW-0547">Nucleotide-binding</keyword>
<dbReference type="Proteomes" id="UP000030747">
    <property type="component" value="Unassembled WGS sequence"/>
</dbReference>
<proteinExistence type="predicted"/>
<evidence type="ECO:0000256" key="2">
    <source>
        <dbReference type="ARBA" id="ARBA00022840"/>
    </source>
</evidence>
<dbReference type="GO" id="GO:0005524">
    <property type="term" value="F:ATP binding"/>
    <property type="evidence" value="ECO:0007669"/>
    <property type="project" value="UniProtKB-KW"/>
</dbReference>
<reference evidence="4" key="1">
    <citation type="submission" date="2013-10" db="EMBL/GenBank/DDBJ databases">
        <title>Genomic analysis of the causative agents of coccidiosis in chickens.</title>
        <authorList>
            <person name="Reid A.J."/>
            <person name="Blake D."/>
            <person name="Billington K."/>
            <person name="Browne H."/>
            <person name="Dunn M."/>
            <person name="Hung S."/>
            <person name="Kawahara F."/>
            <person name="Miranda-Saavedra D."/>
            <person name="Mourier T."/>
            <person name="Nagra H."/>
            <person name="Otto T.D."/>
            <person name="Rawlings N."/>
            <person name="Sanchez A."/>
            <person name="Sanders M."/>
            <person name="Subramaniam C."/>
            <person name="Tay Y."/>
            <person name="Dear P."/>
            <person name="Doerig C."/>
            <person name="Gruber A."/>
            <person name="Parkinson J."/>
            <person name="Shirley M."/>
            <person name="Wan K.L."/>
            <person name="Berriman M."/>
            <person name="Tomley F."/>
            <person name="Pain A."/>
        </authorList>
    </citation>
    <scope>NUCLEOTIDE SEQUENCE [LARGE SCALE GENOMIC DNA]</scope>
    <source>
        <strain evidence="4">Houghton</strain>
    </source>
</reference>
<dbReference type="AlphaFoldDB" id="U6KME0"/>
<gene>
    <name evidence="4" type="ORF">ETH_00041560</name>
</gene>
<reference evidence="4" key="2">
    <citation type="submission" date="2013-10" db="EMBL/GenBank/DDBJ databases">
        <authorList>
            <person name="Aslett M."/>
        </authorList>
    </citation>
    <scope>NUCLEOTIDE SEQUENCE [LARGE SCALE GENOMIC DNA]</scope>
    <source>
        <strain evidence="4">Houghton</strain>
    </source>
</reference>
<dbReference type="InterPro" id="IPR027417">
    <property type="entry name" value="P-loop_NTPase"/>
</dbReference>
<evidence type="ECO:0000259" key="3">
    <source>
        <dbReference type="Pfam" id="PF00005"/>
    </source>
</evidence>
<protein>
    <submittedName>
        <fullName evidence="4">ABC transporter, putative</fullName>
    </submittedName>
</protein>